<proteinExistence type="predicted"/>
<gene>
    <name evidence="1" type="ORF">MEUPH1_LOCUS17370</name>
</gene>
<evidence type="ECO:0000313" key="1">
    <source>
        <dbReference type="EMBL" id="CAI6362281.1"/>
    </source>
</evidence>
<protein>
    <submittedName>
        <fullName evidence="1">Uncharacterized protein</fullName>
    </submittedName>
</protein>
<keyword evidence="2" id="KW-1185">Reference proteome</keyword>
<sequence>MGCFGNLRLPTWGGCSVRTPGFGLFPTFSSLTQTPRDCYDISRGKRYRCSTDGLFPAECENVAMPSVAKSPFLLPFLSRLGKHRSFLLLSRTGAPSSSITASWLSVCSELTVLCRAPRCTHKPRVVAARAITPVICRYRPFAVFVKCPSAVFVQVDVVVCCRSPVNLHLPIIGQTAAPLVVNIRYQSRHYQVVHR</sequence>
<organism evidence="1 2">
    <name type="scientific">Macrosiphum euphorbiae</name>
    <name type="common">potato aphid</name>
    <dbReference type="NCBI Taxonomy" id="13131"/>
    <lineage>
        <taxon>Eukaryota</taxon>
        <taxon>Metazoa</taxon>
        <taxon>Ecdysozoa</taxon>
        <taxon>Arthropoda</taxon>
        <taxon>Hexapoda</taxon>
        <taxon>Insecta</taxon>
        <taxon>Pterygota</taxon>
        <taxon>Neoptera</taxon>
        <taxon>Paraneoptera</taxon>
        <taxon>Hemiptera</taxon>
        <taxon>Sternorrhyncha</taxon>
        <taxon>Aphidomorpha</taxon>
        <taxon>Aphidoidea</taxon>
        <taxon>Aphididae</taxon>
        <taxon>Macrosiphini</taxon>
        <taxon>Macrosiphum</taxon>
    </lineage>
</organism>
<dbReference type="AlphaFoldDB" id="A0AAV0X2Q8"/>
<name>A0AAV0X2Q8_9HEMI</name>
<dbReference type="Proteomes" id="UP001160148">
    <property type="component" value="Unassembled WGS sequence"/>
</dbReference>
<reference evidence="1 2" key="1">
    <citation type="submission" date="2023-01" db="EMBL/GenBank/DDBJ databases">
        <authorList>
            <person name="Whitehead M."/>
        </authorList>
    </citation>
    <scope>NUCLEOTIDE SEQUENCE [LARGE SCALE GENOMIC DNA]</scope>
</reference>
<accession>A0AAV0X2Q8</accession>
<dbReference type="EMBL" id="CARXXK010000003">
    <property type="protein sequence ID" value="CAI6362281.1"/>
    <property type="molecule type" value="Genomic_DNA"/>
</dbReference>
<comment type="caution">
    <text evidence="1">The sequence shown here is derived from an EMBL/GenBank/DDBJ whole genome shotgun (WGS) entry which is preliminary data.</text>
</comment>
<evidence type="ECO:0000313" key="2">
    <source>
        <dbReference type="Proteomes" id="UP001160148"/>
    </source>
</evidence>